<gene>
    <name evidence="1" type="ORF">L6452_22100</name>
</gene>
<protein>
    <submittedName>
        <fullName evidence="1">Uncharacterized protein</fullName>
    </submittedName>
</protein>
<organism evidence="1 2">
    <name type="scientific">Arctium lappa</name>
    <name type="common">Greater burdock</name>
    <name type="synonym">Lappa major</name>
    <dbReference type="NCBI Taxonomy" id="4217"/>
    <lineage>
        <taxon>Eukaryota</taxon>
        <taxon>Viridiplantae</taxon>
        <taxon>Streptophyta</taxon>
        <taxon>Embryophyta</taxon>
        <taxon>Tracheophyta</taxon>
        <taxon>Spermatophyta</taxon>
        <taxon>Magnoliopsida</taxon>
        <taxon>eudicotyledons</taxon>
        <taxon>Gunneridae</taxon>
        <taxon>Pentapetalae</taxon>
        <taxon>asterids</taxon>
        <taxon>campanulids</taxon>
        <taxon>Asterales</taxon>
        <taxon>Asteraceae</taxon>
        <taxon>Carduoideae</taxon>
        <taxon>Cardueae</taxon>
        <taxon>Arctiinae</taxon>
        <taxon>Arctium</taxon>
    </lineage>
</organism>
<reference evidence="1 2" key="2">
    <citation type="journal article" date="2022" name="Mol. Ecol. Resour.">
        <title>The genomes of chicory, endive, great burdock and yacon provide insights into Asteraceae paleo-polyploidization history and plant inulin production.</title>
        <authorList>
            <person name="Fan W."/>
            <person name="Wang S."/>
            <person name="Wang H."/>
            <person name="Wang A."/>
            <person name="Jiang F."/>
            <person name="Liu H."/>
            <person name="Zhao H."/>
            <person name="Xu D."/>
            <person name="Zhang Y."/>
        </authorList>
    </citation>
    <scope>NUCLEOTIDE SEQUENCE [LARGE SCALE GENOMIC DNA]</scope>
    <source>
        <strain evidence="2">cv. Niubang</strain>
    </source>
</reference>
<accession>A0ACB9AYX1</accession>
<dbReference type="Proteomes" id="UP001055879">
    <property type="component" value="Linkage Group LG07"/>
</dbReference>
<evidence type="ECO:0000313" key="2">
    <source>
        <dbReference type="Proteomes" id="UP001055879"/>
    </source>
</evidence>
<proteinExistence type="predicted"/>
<evidence type="ECO:0000313" key="1">
    <source>
        <dbReference type="EMBL" id="KAI3715131.1"/>
    </source>
</evidence>
<keyword evidence="2" id="KW-1185">Reference proteome</keyword>
<name>A0ACB9AYX1_ARCLA</name>
<reference evidence="2" key="1">
    <citation type="journal article" date="2022" name="Mol. Ecol. Resour.">
        <title>The genomes of chicory, endive, great burdock and yacon provide insights into Asteraceae palaeo-polyploidization history and plant inulin production.</title>
        <authorList>
            <person name="Fan W."/>
            <person name="Wang S."/>
            <person name="Wang H."/>
            <person name="Wang A."/>
            <person name="Jiang F."/>
            <person name="Liu H."/>
            <person name="Zhao H."/>
            <person name="Xu D."/>
            <person name="Zhang Y."/>
        </authorList>
    </citation>
    <scope>NUCLEOTIDE SEQUENCE [LARGE SCALE GENOMIC DNA]</scope>
    <source>
        <strain evidence="2">cv. Niubang</strain>
    </source>
</reference>
<dbReference type="EMBL" id="CM042053">
    <property type="protein sequence ID" value="KAI3715131.1"/>
    <property type="molecule type" value="Genomic_DNA"/>
</dbReference>
<sequence>MFSHVVKKPQLQKDSYVEAKKSCTERAAEPEGEYPNALHTPIDAENENDKERGSNDDNDGSPNEVKMAADDD</sequence>
<comment type="caution">
    <text evidence="1">The sequence shown here is derived from an EMBL/GenBank/DDBJ whole genome shotgun (WGS) entry which is preliminary data.</text>
</comment>